<dbReference type="EMBL" id="JAEDXU010000003">
    <property type="protein sequence ID" value="MBP1046060.1"/>
    <property type="molecule type" value="Genomic_DNA"/>
</dbReference>
<dbReference type="Gene3D" id="1.10.10.10">
    <property type="entry name" value="Winged helix-like DNA-binding domain superfamily/Winged helix DNA-binding domain"/>
    <property type="match status" value="1"/>
</dbReference>
<feature type="domain" description="HTH marR-type" evidence="1">
    <location>
        <begin position="1"/>
        <end position="140"/>
    </location>
</feature>
<proteinExistence type="predicted"/>
<keyword evidence="3" id="KW-1185">Reference proteome</keyword>
<evidence type="ECO:0000259" key="1">
    <source>
        <dbReference type="PROSITE" id="PS50995"/>
    </source>
</evidence>
<dbReference type="PANTHER" id="PTHR33164">
    <property type="entry name" value="TRANSCRIPTIONAL REGULATOR, MARR FAMILY"/>
    <property type="match status" value="1"/>
</dbReference>
<dbReference type="InterPro" id="IPR000835">
    <property type="entry name" value="HTH_MarR-typ"/>
</dbReference>
<dbReference type="SMART" id="SM00347">
    <property type="entry name" value="HTH_MARR"/>
    <property type="match status" value="1"/>
</dbReference>
<gene>
    <name evidence="2" type="ORF">I6N96_07175</name>
</gene>
<dbReference type="PRINTS" id="PR00598">
    <property type="entry name" value="HTHMARR"/>
</dbReference>
<dbReference type="InterPro" id="IPR036388">
    <property type="entry name" value="WH-like_DNA-bd_sf"/>
</dbReference>
<dbReference type="RefSeq" id="WP_209556886.1">
    <property type="nucleotide sequence ID" value="NZ_JAEDXU010000003.1"/>
</dbReference>
<dbReference type="PANTHER" id="PTHR33164:SF43">
    <property type="entry name" value="HTH-TYPE TRANSCRIPTIONAL REPRESSOR YETL"/>
    <property type="match status" value="1"/>
</dbReference>
<evidence type="ECO:0000313" key="3">
    <source>
        <dbReference type="Proteomes" id="UP000673375"/>
    </source>
</evidence>
<dbReference type="PROSITE" id="PS50995">
    <property type="entry name" value="HTH_MARR_2"/>
    <property type="match status" value="1"/>
</dbReference>
<protein>
    <submittedName>
        <fullName evidence="2">MarR family transcriptional regulator</fullName>
    </submittedName>
</protein>
<dbReference type="InterPro" id="IPR036390">
    <property type="entry name" value="WH_DNA-bd_sf"/>
</dbReference>
<comment type="caution">
    <text evidence="2">The sequence shown here is derived from an EMBL/GenBank/DDBJ whole genome shotgun (WGS) entry which is preliminary data.</text>
</comment>
<evidence type="ECO:0000313" key="2">
    <source>
        <dbReference type="EMBL" id="MBP1046060.1"/>
    </source>
</evidence>
<dbReference type="SUPFAM" id="SSF46785">
    <property type="entry name" value="Winged helix' DNA-binding domain"/>
    <property type="match status" value="1"/>
</dbReference>
<organism evidence="2 3">
    <name type="scientific">Enterococcus larvae</name>
    <dbReference type="NCBI Taxonomy" id="2794352"/>
    <lineage>
        <taxon>Bacteria</taxon>
        <taxon>Bacillati</taxon>
        <taxon>Bacillota</taxon>
        <taxon>Bacilli</taxon>
        <taxon>Lactobacillales</taxon>
        <taxon>Enterococcaceae</taxon>
        <taxon>Enterococcus</taxon>
    </lineage>
</organism>
<reference evidence="2 3" key="1">
    <citation type="submission" date="2020-12" db="EMBL/GenBank/DDBJ databases">
        <title>Vagococcus allomyrinae sp. nov. and Enterococcus lavae sp. nov., isolated from the larvae of Allomyrina dichotoma.</title>
        <authorList>
            <person name="Lee S.D."/>
        </authorList>
    </citation>
    <scope>NUCLEOTIDE SEQUENCE [LARGE SCALE GENOMIC DNA]</scope>
    <source>
        <strain evidence="2 3">BWM-S5</strain>
    </source>
</reference>
<accession>A0ABS4CJ62</accession>
<dbReference type="InterPro" id="IPR039422">
    <property type="entry name" value="MarR/SlyA-like"/>
</dbReference>
<dbReference type="Pfam" id="PF12802">
    <property type="entry name" value="MarR_2"/>
    <property type="match status" value="1"/>
</dbReference>
<sequence>MSRKTALRIRMLSNELNRKVTEVLKEEEEPSSAIQMRVLNFIHRRNNGNEPIYQKDIEQEFDIRRSTATGILQRLEKRELIERTSCKEDNRLKAIFLTPSGQHQVKENISKLENFDKLLIQGISEGELATFFRLLDKLSENSKNIEINKEGRRDA</sequence>
<name>A0ABS4CJ62_9ENTE</name>
<dbReference type="Proteomes" id="UP000673375">
    <property type="component" value="Unassembled WGS sequence"/>
</dbReference>